<dbReference type="GO" id="GO:0016616">
    <property type="term" value="F:oxidoreductase activity, acting on the CH-OH group of donors, NAD or NADP as acceptor"/>
    <property type="evidence" value="ECO:0007669"/>
    <property type="project" value="TreeGrafter"/>
</dbReference>
<evidence type="ECO:0000313" key="5">
    <source>
        <dbReference type="Proteomes" id="UP001295423"/>
    </source>
</evidence>
<dbReference type="InterPro" id="IPR050988">
    <property type="entry name" value="Mannitol_DH/Oxidoreductase"/>
</dbReference>
<keyword evidence="2" id="KW-0520">NAD</keyword>
<dbReference type="SUPFAM" id="SSF51735">
    <property type="entry name" value="NAD(P)-binding Rossmann-fold domains"/>
    <property type="match status" value="1"/>
</dbReference>
<dbReference type="PANTHER" id="PTHR43362">
    <property type="entry name" value="MANNITOL DEHYDROGENASE DSF1-RELATED"/>
    <property type="match status" value="1"/>
</dbReference>
<comment type="caution">
    <text evidence="4">The sequence shown here is derived from an EMBL/GenBank/DDBJ whole genome shotgun (WGS) entry which is preliminary data.</text>
</comment>
<dbReference type="Proteomes" id="UP001295423">
    <property type="component" value="Unassembled WGS sequence"/>
</dbReference>
<organism evidence="4 5">
    <name type="scientific">Cylindrotheca closterium</name>
    <dbReference type="NCBI Taxonomy" id="2856"/>
    <lineage>
        <taxon>Eukaryota</taxon>
        <taxon>Sar</taxon>
        <taxon>Stramenopiles</taxon>
        <taxon>Ochrophyta</taxon>
        <taxon>Bacillariophyta</taxon>
        <taxon>Bacillariophyceae</taxon>
        <taxon>Bacillariophycidae</taxon>
        <taxon>Bacillariales</taxon>
        <taxon>Bacillariaceae</taxon>
        <taxon>Cylindrotheca</taxon>
    </lineage>
</organism>
<feature type="domain" description="Mannitol dehydrogenase N-terminal" evidence="3">
    <location>
        <begin position="18"/>
        <end position="215"/>
    </location>
</feature>
<name>A0AAD2JHE9_9STRA</name>
<keyword evidence="1" id="KW-0560">Oxidoreductase</keyword>
<dbReference type="Gene3D" id="3.40.50.720">
    <property type="entry name" value="NAD(P)-binding Rossmann-like Domain"/>
    <property type="match status" value="1"/>
</dbReference>
<dbReference type="InterPro" id="IPR023027">
    <property type="entry name" value="Mannitol_DH_CS"/>
</dbReference>
<dbReference type="InterPro" id="IPR013328">
    <property type="entry name" value="6PGD_dom2"/>
</dbReference>
<dbReference type="Gene3D" id="1.10.1040.10">
    <property type="entry name" value="N-(1-d-carboxylethyl)-l-norvaline Dehydrogenase, domain 2"/>
    <property type="match status" value="1"/>
</dbReference>
<reference evidence="4" key="1">
    <citation type="submission" date="2023-08" db="EMBL/GenBank/DDBJ databases">
        <authorList>
            <person name="Audoor S."/>
            <person name="Bilcke G."/>
        </authorList>
    </citation>
    <scope>NUCLEOTIDE SEQUENCE</scope>
</reference>
<dbReference type="AlphaFoldDB" id="A0AAD2JHE9"/>
<dbReference type="EMBL" id="CAKOGP040001758">
    <property type="protein sequence ID" value="CAJ1949101.1"/>
    <property type="molecule type" value="Genomic_DNA"/>
</dbReference>
<evidence type="ECO:0000256" key="2">
    <source>
        <dbReference type="ARBA" id="ARBA00023027"/>
    </source>
</evidence>
<protein>
    <recommendedName>
        <fullName evidence="3">Mannitol dehydrogenase N-terminal domain-containing protein</fullName>
    </recommendedName>
</protein>
<dbReference type="Pfam" id="PF01232">
    <property type="entry name" value="Mannitol_dh"/>
    <property type="match status" value="1"/>
</dbReference>
<sequence length="532" mass="58038">MSSTHWLPETAKGDNLPNALCLGTGRFLRSVLVPTLVGAGYRPALIQTRGRSFMEFMASSDSATTTYPVDTVLPSGDIQTDSVACWGAFSLGTSEDKSYVLDNFLPTLKGISILGIGVTEAGLASKDTQVMKDLFLVFQKFQQVIVKDKKCEDLNGKKICVIDMDNVPNNGDKVRQYMFELAAATEDKDMTSFLEEHIVFMNSMVDRITSHREGDKMVPKCEPMPAKALVVLDPNGDLPQSFGQQPGVVVRKSVDELQLDIALKLKVANGTHTAIAHLLALMKLLKTDVLSSDKPGSLMMKYLDSMVENQIVPSAGVNQEEATAVYKDWRQRLVHPHFGLSSFFITQNGPAKGGIRWGPTVKELAQQKIQLEYSMAFAYAVLLRWLTPVPNTEVDSSSGICTGWLDGVDVNQVTIDKNKGTEYADGLLYDLENGWYQYKCSINSNIGGSDTKLTALLQKCVTSKSTEDCKDAVKMYLLASDGGDLSSVQESINELTEAVSQLYLGLISGKSVGVLLEELGSKSNGIGFSDKC</sequence>
<dbReference type="InterPro" id="IPR036291">
    <property type="entry name" value="NAD(P)-bd_dom_sf"/>
</dbReference>
<accession>A0AAD2JHE9</accession>
<evidence type="ECO:0000256" key="1">
    <source>
        <dbReference type="ARBA" id="ARBA00023002"/>
    </source>
</evidence>
<proteinExistence type="predicted"/>
<evidence type="ECO:0000259" key="3">
    <source>
        <dbReference type="Pfam" id="PF01232"/>
    </source>
</evidence>
<evidence type="ECO:0000313" key="4">
    <source>
        <dbReference type="EMBL" id="CAJ1949101.1"/>
    </source>
</evidence>
<dbReference type="InterPro" id="IPR013131">
    <property type="entry name" value="Mannitol_DH_N"/>
</dbReference>
<gene>
    <name evidence="4" type="ORF">CYCCA115_LOCUS11926</name>
</gene>
<dbReference type="GO" id="GO:0019594">
    <property type="term" value="P:mannitol metabolic process"/>
    <property type="evidence" value="ECO:0007669"/>
    <property type="project" value="InterPro"/>
</dbReference>
<keyword evidence="5" id="KW-1185">Reference proteome</keyword>
<dbReference type="PANTHER" id="PTHR43362:SF1">
    <property type="entry name" value="MANNITOL DEHYDROGENASE 2-RELATED"/>
    <property type="match status" value="1"/>
</dbReference>
<dbReference type="PROSITE" id="PS00974">
    <property type="entry name" value="MANNITOL_DHGENASE"/>
    <property type="match status" value="1"/>
</dbReference>